<accession>A0ABU5UM32</accession>
<reference evidence="1 2" key="1">
    <citation type="submission" date="2023-12" db="EMBL/GenBank/DDBJ databases">
        <title>Baltic Sea Cyanobacteria.</title>
        <authorList>
            <person name="Delbaje E."/>
            <person name="Fewer D.P."/>
            <person name="Shishido T.K."/>
        </authorList>
    </citation>
    <scope>NUCLEOTIDE SEQUENCE [LARGE SCALE GENOMIC DNA]</scope>
    <source>
        <strain evidence="1 2">UHCC 0060</strain>
    </source>
</reference>
<dbReference type="InterPro" id="IPR035948">
    <property type="entry name" value="YwqG-like_sf"/>
</dbReference>
<name>A0ABU5UM32_NODSP</name>
<dbReference type="RefSeq" id="WP_006196175.1">
    <property type="nucleotide sequence ID" value="NZ_JAYGHK010000009.1"/>
</dbReference>
<keyword evidence="2" id="KW-1185">Reference proteome</keyword>
<protein>
    <submittedName>
        <fullName evidence="1">DUF1963 domain-containing protein</fullName>
    </submittedName>
</protein>
<evidence type="ECO:0000313" key="2">
    <source>
        <dbReference type="Proteomes" id="UP001303285"/>
    </source>
</evidence>
<dbReference type="SUPFAM" id="SSF103032">
    <property type="entry name" value="Hypothetical protein YwqG"/>
    <property type="match status" value="1"/>
</dbReference>
<evidence type="ECO:0000313" key="1">
    <source>
        <dbReference type="EMBL" id="MEA5607271.1"/>
    </source>
</evidence>
<organism evidence="1 2">
    <name type="scientific">Nodularia spumigena UHCC 0060</name>
    <dbReference type="NCBI Taxonomy" id="3110300"/>
    <lineage>
        <taxon>Bacteria</taxon>
        <taxon>Bacillati</taxon>
        <taxon>Cyanobacteriota</taxon>
        <taxon>Cyanophyceae</taxon>
        <taxon>Nostocales</taxon>
        <taxon>Nodulariaceae</taxon>
        <taxon>Nodularia</taxon>
    </lineage>
</organism>
<proteinExistence type="predicted"/>
<dbReference type="Gene3D" id="2.30.320.10">
    <property type="entry name" value="YwqG-like"/>
    <property type="match status" value="1"/>
</dbReference>
<comment type="caution">
    <text evidence="1">The sequence shown here is derived from an EMBL/GenBank/DDBJ whole genome shotgun (WGS) entry which is preliminary data.</text>
</comment>
<dbReference type="GeneID" id="78016263"/>
<dbReference type="EMBL" id="JAYGHK010000009">
    <property type="protein sequence ID" value="MEA5607271.1"/>
    <property type="molecule type" value="Genomic_DNA"/>
</dbReference>
<gene>
    <name evidence="1" type="ORF">VB695_04125</name>
</gene>
<sequence length="101" mass="12131">MIHQKKPSIKITEELAELSEEFNQWISDYDYEHDTHMRRDKLGGYVDFHSNVNEIAEYAEGKLLLEFSHPFNSDDSFYFFIEDARLSNRDFSEVEFYFVCD</sequence>
<dbReference type="Proteomes" id="UP001303285">
    <property type="component" value="Unassembled WGS sequence"/>
</dbReference>